<keyword evidence="3 6" id="KW-0067">ATP-binding</keyword>
<dbReference type="FunFam" id="3.40.50.300:FF:001320">
    <property type="entry name" value="Heme ABC transporter ATP-binding protein"/>
    <property type="match status" value="1"/>
</dbReference>
<dbReference type="Gene3D" id="3.40.50.300">
    <property type="entry name" value="P-loop containing nucleotide triphosphate hydrolases"/>
    <property type="match status" value="2"/>
</dbReference>
<evidence type="ECO:0000256" key="2">
    <source>
        <dbReference type="ARBA" id="ARBA00022741"/>
    </source>
</evidence>
<dbReference type="PANTHER" id="PTHR19211:SF6">
    <property type="entry name" value="BLL7188 PROTEIN"/>
    <property type="match status" value="1"/>
</dbReference>
<dbReference type="OrthoDB" id="1521973at2"/>
<keyword evidence="7" id="KW-1185">Reference proteome</keyword>
<accession>A0A085BI07</accession>
<dbReference type="SUPFAM" id="SSF52540">
    <property type="entry name" value="P-loop containing nucleoside triphosphate hydrolases"/>
    <property type="match status" value="2"/>
</dbReference>
<dbReference type="STRING" id="421072.SAMN04488097_2431"/>
<reference evidence="6 7" key="1">
    <citation type="submission" date="2014-07" db="EMBL/GenBank/DDBJ databases">
        <title>Epilithonimonas lactis LMG 22401 Genome.</title>
        <authorList>
            <person name="Pipes S.E."/>
            <person name="Stropko S.J."/>
        </authorList>
    </citation>
    <scope>NUCLEOTIDE SEQUENCE [LARGE SCALE GENOMIC DNA]</scope>
    <source>
        <strain evidence="6 7">LMG 24401</strain>
    </source>
</reference>
<dbReference type="InterPro" id="IPR017871">
    <property type="entry name" value="ABC_transporter-like_CS"/>
</dbReference>
<proteinExistence type="predicted"/>
<dbReference type="InterPro" id="IPR050611">
    <property type="entry name" value="ABCF"/>
</dbReference>
<name>A0A085BI07_9FLAO</name>
<sequence length="528" mass="60321">MLILQDLSYQLPNKDVLFSNINLTLHSQEKLALIGNNGSGKSTLLKIIAGQLQPKTGFVKSDSNVYYIPQIFGQFNDLSISEALGIDKKLMALKEILDGSVTEENMEILNDDWTIEERIKEAFEYWNLPDFELNLKLESLSGGQKTKLFLAGMMIHQPDLILMDEPTNHLDFTNRKLLYDFIQSTSKSLLIVSHDRVLLNLLDKTCELTKNGISVYGGNYDFYSEQKKIENNALEQNIQNREKELKKAKEKERETIERQNKLDARGKGKQEKSGVSRIMMNTLRNKAENSTSKLKSIHQDKIENIRENLHDLKGNLSGIDKMKINFDNSQLHKGKILAKAEEINFSYNQENLWENNLDFQIISGERIAIKGDNGSGKTTLIKMILGETKPTSGNLYLAEKKTVYIDQEYSVIENELSVEQQAQKFNLTNLEEHEVKTILARFLFFKNDWDKKCEFLSGGEKLKLLLCCLSIQNLSPDMIILDEPTNNLDIQNIEILTSAINDYEGTLIVVSHDNQFLEDVNINKIISL</sequence>
<dbReference type="NCBIfam" id="NF000355">
    <property type="entry name" value="ribo_prot_ABC_F"/>
    <property type="match status" value="1"/>
</dbReference>
<dbReference type="PROSITE" id="PS00211">
    <property type="entry name" value="ABC_TRANSPORTER_1"/>
    <property type="match status" value="1"/>
</dbReference>
<comment type="caution">
    <text evidence="6">The sequence shown here is derived from an EMBL/GenBank/DDBJ whole genome shotgun (WGS) entry which is preliminary data.</text>
</comment>
<evidence type="ECO:0000256" key="4">
    <source>
        <dbReference type="SAM" id="MobiDB-lite"/>
    </source>
</evidence>
<evidence type="ECO:0000313" key="7">
    <source>
        <dbReference type="Proteomes" id="UP000028623"/>
    </source>
</evidence>
<dbReference type="eggNOG" id="COG0488">
    <property type="taxonomic scope" value="Bacteria"/>
</dbReference>
<dbReference type="InterPro" id="IPR003593">
    <property type="entry name" value="AAA+_ATPase"/>
</dbReference>
<dbReference type="AlphaFoldDB" id="A0A085BI07"/>
<dbReference type="PROSITE" id="PS50893">
    <property type="entry name" value="ABC_TRANSPORTER_2"/>
    <property type="match status" value="2"/>
</dbReference>
<dbReference type="CDD" id="cd03221">
    <property type="entry name" value="ABCF_EF-3"/>
    <property type="match status" value="1"/>
</dbReference>
<protein>
    <submittedName>
        <fullName evidence="6">ABC transporter ATP-binding protein</fullName>
    </submittedName>
</protein>
<evidence type="ECO:0000256" key="3">
    <source>
        <dbReference type="ARBA" id="ARBA00022840"/>
    </source>
</evidence>
<dbReference type="InterPro" id="IPR003439">
    <property type="entry name" value="ABC_transporter-like_ATP-bd"/>
</dbReference>
<dbReference type="SMART" id="SM00382">
    <property type="entry name" value="AAA"/>
    <property type="match status" value="2"/>
</dbReference>
<dbReference type="GO" id="GO:0016887">
    <property type="term" value="F:ATP hydrolysis activity"/>
    <property type="evidence" value="ECO:0007669"/>
    <property type="project" value="InterPro"/>
</dbReference>
<dbReference type="Pfam" id="PF00005">
    <property type="entry name" value="ABC_tran"/>
    <property type="match status" value="2"/>
</dbReference>
<dbReference type="PANTHER" id="PTHR19211">
    <property type="entry name" value="ATP-BINDING TRANSPORT PROTEIN-RELATED"/>
    <property type="match status" value="1"/>
</dbReference>
<dbReference type="InterPro" id="IPR027417">
    <property type="entry name" value="P-loop_NTPase"/>
</dbReference>
<keyword evidence="1" id="KW-0677">Repeat</keyword>
<dbReference type="Proteomes" id="UP000028623">
    <property type="component" value="Unassembled WGS sequence"/>
</dbReference>
<evidence type="ECO:0000259" key="5">
    <source>
        <dbReference type="PROSITE" id="PS50893"/>
    </source>
</evidence>
<feature type="region of interest" description="Disordered" evidence="4">
    <location>
        <begin position="245"/>
        <end position="274"/>
    </location>
</feature>
<gene>
    <name evidence="6" type="ORF">IO89_09075</name>
</gene>
<dbReference type="EMBL" id="JPLY01000003">
    <property type="protein sequence ID" value="KFC22102.1"/>
    <property type="molecule type" value="Genomic_DNA"/>
</dbReference>
<feature type="domain" description="ABC transporter" evidence="5">
    <location>
        <begin position="338"/>
        <end position="528"/>
    </location>
</feature>
<dbReference type="RefSeq" id="WP_034976153.1">
    <property type="nucleotide sequence ID" value="NZ_FOFI01000003.1"/>
</dbReference>
<evidence type="ECO:0000256" key="1">
    <source>
        <dbReference type="ARBA" id="ARBA00022737"/>
    </source>
</evidence>
<feature type="domain" description="ABC transporter" evidence="5">
    <location>
        <begin position="2"/>
        <end position="236"/>
    </location>
</feature>
<organism evidence="6 7">
    <name type="scientific">Epilithonimonas lactis</name>
    <dbReference type="NCBI Taxonomy" id="421072"/>
    <lineage>
        <taxon>Bacteria</taxon>
        <taxon>Pseudomonadati</taxon>
        <taxon>Bacteroidota</taxon>
        <taxon>Flavobacteriia</taxon>
        <taxon>Flavobacteriales</taxon>
        <taxon>Weeksellaceae</taxon>
        <taxon>Chryseobacterium group</taxon>
        <taxon>Epilithonimonas</taxon>
    </lineage>
</organism>
<keyword evidence="2" id="KW-0547">Nucleotide-binding</keyword>
<evidence type="ECO:0000313" key="6">
    <source>
        <dbReference type="EMBL" id="KFC22102.1"/>
    </source>
</evidence>
<dbReference type="GO" id="GO:0005524">
    <property type="term" value="F:ATP binding"/>
    <property type="evidence" value="ECO:0007669"/>
    <property type="project" value="UniProtKB-KW"/>
</dbReference>